<dbReference type="AlphaFoldDB" id="A0A067Z4W5"/>
<dbReference type="GO" id="GO:0005886">
    <property type="term" value="C:plasma membrane"/>
    <property type="evidence" value="ECO:0007669"/>
    <property type="project" value="UniProtKB-SubCell"/>
</dbReference>
<feature type="transmembrane region" description="Helical" evidence="8">
    <location>
        <begin position="119"/>
        <end position="146"/>
    </location>
</feature>
<dbReference type="KEGG" id="goy:GLS_c13880"/>
<feature type="transmembrane region" description="Helical" evidence="8">
    <location>
        <begin position="297"/>
        <end position="314"/>
    </location>
</feature>
<dbReference type="GeneID" id="56905614"/>
<feature type="transmembrane region" description="Helical" evidence="8">
    <location>
        <begin position="190"/>
        <end position="212"/>
    </location>
</feature>
<keyword evidence="5 8" id="KW-1133">Transmembrane helix</keyword>
<evidence type="ECO:0000256" key="7">
    <source>
        <dbReference type="SAM" id="MobiDB-lite"/>
    </source>
</evidence>
<feature type="compositionally biased region" description="Pro residues" evidence="7">
    <location>
        <begin position="471"/>
        <end position="480"/>
    </location>
</feature>
<organism evidence="9 10">
    <name type="scientific">Gluconobacter oxydans DSM 3504</name>
    <dbReference type="NCBI Taxonomy" id="1288313"/>
    <lineage>
        <taxon>Bacteria</taxon>
        <taxon>Pseudomonadati</taxon>
        <taxon>Pseudomonadota</taxon>
        <taxon>Alphaproteobacteria</taxon>
        <taxon>Acetobacterales</taxon>
        <taxon>Acetobacteraceae</taxon>
        <taxon>Gluconobacter</taxon>
    </lineage>
</organism>
<evidence type="ECO:0000256" key="1">
    <source>
        <dbReference type="ARBA" id="ARBA00004533"/>
    </source>
</evidence>
<evidence type="ECO:0000256" key="3">
    <source>
        <dbReference type="ARBA" id="ARBA00022519"/>
    </source>
</evidence>
<evidence type="ECO:0000256" key="8">
    <source>
        <dbReference type="SAM" id="Phobius"/>
    </source>
</evidence>
<gene>
    <name evidence="9" type="primary">pqiA</name>
    <name evidence="9" type="ORF">GLS_c13880</name>
</gene>
<dbReference type="EMBL" id="CP004373">
    <property type="protein sequence ID" value="AHK71284.1"/>
    <property type="molecule type" value="Genomic_DNA"/>
</dbReference>
<keyword evidence="6 8" id="KW-0472">Membrane</keyword>
<sequence length="494" mass="53928">MSDRFHKRLWRNAVSFSRSQEPHASIHAVEGLRECPTCGLFQHVPRLKPGHLAECLRCGCQLARRRRTSLIGAPAAFCITSAALYVTLLISSLMTLNVYGRENTVSLMSGPIELGHQGYGAIGVLVALVTILMPGVIIGLMAAILFGASRPQMPDWTPRLLTWYDRLRGWSMVEVYVLGVLVAYTKLVDLALVILQPGVYLLGGLMLSMAAVDSTFDAERIWRSRDIRPQLDDHQGHLLDVAHLDARNGVIPPVENMLSCHACNLVMAFDHTVPQEQDMGDCPRCGQILRRRKPQSLASATCLLVASVVFYLPANLLPVMTYTKVGHGAPSTIISGVIELWQAGMIPLSLLVLFASITVPVLKIVALTIMIISTRLGGRWQLRHLAKLYRLVVIIGRWSMIDVFMISILVAVVHFGFLANVTADPGMVCFALVVILTIFAAELFDPRGMWDAAGLNGAVAGPAADTREPETPSPSDPVPHLPSSDPTDMEPGRA</sequence>
<dbReference type="RefSeq" id="WP_041111688.1">
    <property type="nucleotide sequence ID" value="NZ_CP004373.1"/>
</dbReference>
<dbReference type="Proteomes" id="UP000031656">
    <property type="component" value="Chromosome"/>
</dbReference>
<keyword evidence="2" id="KW-1003">Cell membrane</keyword>
<feature type="region of interest" description="Disordered" evidence="7">
    <location>
        <begin position="460"/>
        <end position="494"/>
    </location>
</feature>
<dbReference type="PANTHER" id="PTHR30462:SF3">
    <property type="entry name" value="INTERMEMBRANE TRANSPORT PROTEIN PQIA"/>
    <property type="match status" value="1"/>
</dbReference>
<evidence type="ECO:0000256" key="6">
    <source>
        <dbReference type="ARBA" id="ARBA00023136"/>
    </source>
</evidence>
<evidence type="ECO:0000313" key="10">
    <source>
        <dbReference type="Proteomes" id="UP000031656"/>
    </source>
</evidence>
<dbReference type="InterPro" id="IPR051800">
    <property type="entry name" value="PqiA-PqiB_transport"/>
</dbReference>
<accession>A0A067Z4W5</accession>
<keyword evidence="4 8" id="KW-0812">Transmembrane</keyword>
<dbReference type="PANTHER" id="PTHR30462">
    <property type="entry name" value="INTERMEMBRANE TRANSPORT PROTEIN PQIB-RELATED"/>
    <property type="match status" value="1"/>
</dbReference>
<protein>
    <submittedName>
        <fullName evidence="9">Paraquat-inducible protein A</fullName>
    </submittedName>
</protein>
<dbReference type="HOGENOM" id="CLU_041903_0_1_5"/>
<feature type="transmembrane region" description="Helical" evidence="8">
    <location>
        <begin position="167"/>
        <end position="184"/>
    </location>
</feature>
<feature type="transmembrane region" description="Helical" evidence="8">
    <location>
        <begin position="394"/>
        <end position="419"/>
    </location>
</feature>
<evidence type="ECO:0000256" key="5">
    <source>
        <dbReference type="ARBA" id="ARBA00022989"/>
    </source>
</evidence>
<dbReference type="Pfam" id="PF04403">
    <property type="entry name" value="PqiA"/>
    <property type="match status" value="2"/>
</dbReference>
<feature type="transmembrane region" description="Helical" evidence="8">
    <location>
        <begin position="425"/>
        <end position="444"/>
    </location>
</feature>
<evidence type="ECO:0000313" key="9">
    <source>
        <dbReference type="EMBL" id="AHK71284.1"/>
    </source>
</evidence>
<comment type="subcellular location">
    <subcellularLocation>
        <location evidence="1">Cell inner membrane</location>
    </subcellularLocation>
</comment>
<proteinExistence type="predicted"/>
<evidence type="ECO:0000256" key="4">
    <source>
        <dbReference type="ARBA" id="ARBA00022692"/>
    </source>
</evidence>
<feature type="transmembrane region" description="Helical" evidence="8">
    <location>
        <begin position="350"/>
        <end position="373"/>
    </location>
</feature>
<evidence type="ECO:0000256" key="2">
    <source>
        <dbReference type="ARBA" id="ARBA00022475"/>
    </source>
</evidence>
<keyword evidence="3" id="KW-0997">Cell inner membrane</keyword>
<name>A0A067Z4W5_GLUOY</name>
<reference evidence="9 10" key="1">
    <citation type="journal article" date="2015" name="Appl. Microbiol. Biotechnol.">
        <title>The consequence of an additional NADH dehydrogenase paralog on the growth of Gluconobacter oxydans DSM3504.</title>
        <authorList>
            <person name="Kostner D."/>
            <person name="Luchterhand B."/>
            <person name="Junker A."/>
            <person name="Volland S."/>
            <person name="Daniel R."/>
            <person name="Buchs J."/>
            <person name="Liebl W."/>
            <person name="Ehrenreich A."/>
        </authorList>
    </citation>
    <scope>NUCLEOTIDE SEQUENCE [LARGE SCALE GENOMIC DNA]</scope>
    <source>
        <strain evidence="9">DSM 3504</strain>
    </source>
</reference>
<dbReference type="InterPro" id="IPR007498">
    <property type="entry name" value="PqiA-like"/>
</dbReference>
<feature type="transmembrane region" description="Helical" evidence="8">
    <location>
        <begin position="71"/>
        <end position="99"/>
    </location>
</feature>